<keyword evidence="1" id="KW-1133">Transmembrane helix</keyword>
<gene>
    <name evidence="4" type="ORF">HF878_01290</name>
</gene>
<keyword evidence="1" id="KW-0472">Membrane</keyword>
<protein>
    <submittedName>
        <fullName evidence="4">Cell division protein FtsI</fullName>
    </submittedName>
</protein>
<feature type="domain" description="Penicillin-binding protein transpeptidase" evidence="2">
    <location>
        <begin position="158"/>
        <end position="463"/>
    </location>
</feature>
<dbReference type="RefSeq" id="WP_170076940.1">
    <property type="nucleotide sequence ID" value="NZ_JABAFA010000001.1"/>
</dbReference>
<keyword evidence="4" id="KW-0132">Cell division</keyword>
<dbReference type="InterPro" id="IPR001460">
    <property type="entry name" value="PCN-bd_Tpept"/>
</dbReference>
<evidence type="ECO:0000313" key="5">
    <source>
        <dbReference type="Proteomes" id="UP000543804"/>
    </source>
</evidence>
<reference evidence="4 5" key="1">
    <citation type="submission" date="2020-04" db="EMBL/GenBank/DDBJ databases">
        <authorList>
            <person name="Hitch T.C.A."/>
            <person name="Wylensek D."/>
            <person name="Clavel T."/>
        </authorList>
    </citation>
    <scope>NUCLEOTIDE SEQUENCE [LARGE SCALE GENOMIC DNA]</scope>
    <source>
        <strain evidence="4 5">PG-130-P53-12</strain>
    </source>
</reference>
<dbReference type="Gene3D" id="3.40.710.10">
    <property type="entry name" value="DD-peptidase/beta-lactamase superfamily"/>
    <property type="match status" value="1"/>
</dbReference>
<dbReference type="GO" id="GO:0071555">
    <property type="term" value="P:cell wall organization"/>
    <property type="evidence" value="ECO:0007669"/>
    <property type="project" value="TreeGrafter"/>
</dbReference>
<keyword evidence="5" id="KW-1185">Reference proteome</keyword>
<dbReference type="GO" id="GO:0071972">
    <property type="term" value="F:peptidoglycan L,D-transpeptidase activity"/>
    <property type="evidence" value="ECO:0007669"/>
    <property type="project" value="TreeGrafter"/>
</dbReference>
<keyword evidence="1" id="KW-0812">Transmembrane</keyword>
<keyword evidence="4" id="KW-0131">Cell cycle</keyword>
<dbReference type="InterPro" id="IPR054120">
    <property type="entry name" value="PBPA_dimer"/>
</dbReference>
<dbReference type="InterPro" id="IPR012338">
    <property type="entry name" value="Beta-lactam/transpept-like"/>
</dbReference>
<dbReference type="PANTHER" id="PTHR30627:SF24">
    <property type="entry name" value="PENICILLIN-BINDING PROTEIN 4B"/>
    <property type="match status" value="1"/>
</dbReference>
<feature type="transmembrane region" description="Helical" evidence="1">
    <location>
        <begin position="12"/>
        <end position="33"/>
    </location>
</feature>
<organism evidence="4 5">
    <name type="scientific">Selenomonas bovis</name>
    <dbReference type="NCBI Taxonomy" id="416586"/>
    <lineage>
        <taxon>Bacteria</taxon>
        <taxon>Bacillati</taxon>
        <taxon>Bacillota</taxon>
        <taxon>Negativicutes</taxon>
        <taxon>Selenomonadales</taxon>
        <taxon>Selenomonadaceae</taxon>
        <taxon>Selenomonas</taxon>
    </lineage>
</organism>
<evidence type="ECO:0000259" key="3">
    <source>
        <dbReference type="Pfam" id="PF21922"/>
    </source>
</evidence>
<dbReference type="SUPFAM" id="SSF56601">
    <property type="entry name" value="beta-lactamase/transpeptidase-like"/>
    <property type="match status" value="1"/>
</dbReference>
<name>A0A848B6I9_9FIRM</name>
<evidence type="ECO:0000256" key="1">
    <source>
        <dbReference type="SAM" id="Phobius"/>
    </source>
</evidence>
<dbReference type="EMBL" id="JABAFA010000001">
    <property type="protein sequence ID" value="NMD98122.1"/>
    <property type="molecule type" value="Genomic_DNA"/>
</dbReference>
<dbReference type="PANTHER" id="PTHR30627">
    <property type="entry name" value="PEPTIDOGLYCAN D,D-TRANSPEPTIDASE"/>
    <property type="match status" value="1"/>
</dbReference>
<evidence type="ECO:0000313" key="4">
    <source>
        <dbReference type="EMBL" id="NMD98122.1"/>
    </source>
</evidence>
<evidence type="ECO:0000259" key="2">
    <source>
        <dbReference type="Pfam" id="PF00905"/>
    </source>
</evidence>
<dbReference type="Pfam" id="PF00905">
    <property type="entry name" value="Transpeptidase"/>
    <property type="match status" value="1"/>
</dbReference>
<dbReference type="GO" id="GO:0005886">
    <property type="term" value="C:plasma membrane"/>
    <property type="evidence" value="ECO:0007669"/>
    <property type="project" value="TreeGrafter"/>
</dbReference>
<dbReference type="Pfam" id="PF21922">
    <property type="entry name" value="PBP_dimer_2"/>
    <property type="match status" value="1"/>
</dbReference>
<dbReference type="Proteomes" id="UP000543804">
    <property type="component" value="Unassembled WGS sequence"/>
</dbReference>
<proteinExistence type="predicted"/>
<comment type="caution">
    <text evidence="4">The sequence shown here is derived from an EMBL/GenBank/DDBJ whole genome shotgun (WGS) entry which is preliminary data.</text>
</comment>
<sequence>MKKERERMVKQHVLYSAAFLLGLLLLLAIYIIYLQGFGADRLAHHPLNQRNAQAEAEIQRGSLLDAKGRALAQSTAPAQRSYPMGAAMAPVTGYIGERIGSAGMEAHANQDLLGRTEALTRLGPIAQLFQADRGNDVKLTVDADVQQAAYDAFAGRRGAAVVLDAETGAVLAMVSCPSYDPAAVETDWDRLRQQEVGPLLNRAVYGMYPPGSTIKPLIADIALAQGATDETEVFDCTGALDVGGGQTIRESHGEVHGRVRLAEAIEESCNVTFGTLALRLGGKKLSDGFERFGFSREITGDFTGTAAHLPEFTKLGQGDLAQVGIGQSSLLVSPMEMALLASAFANHGTVMQPYLIDSVITPGGVTVREGQPKKWFDATTPERAALIESYMEQVVQKGTGTAARVSGIRVAGKTGTAENAQGRDHAWFIGSADVGGRRIAFAIIVENSGGGGIEAAPIARKIILSME</sequence>
<dbReference type="InterPro" id="IPR050515">
    <property type="entry name" value="Beta-lactam/transpept"/>
</dbReference>
<dbReference type="GO" id="GO:0051301">
    <property type="term" value="P:cell division"/>
    <property type="evidence" value="ECO:0007669"/>
    <property type="project" value="UniProtKB-KW"/>
</dbReference>
<accession>A0A848B6I9</accession>
<dbReference type="AlphaFoldDB" id="A0A848B6I9"/>
<dbReference type="GO" id="GO:0008658">
    <property type="term" value="F:penicillin binding"/>
    <property type="evidence" value="ECO:0007669"/>
    <property type="project" value="InterPro"/>
</dbReference>
<feature type="domain" description="Penicillin binding protein A dimerisation" evidence="3">
    <location>
        <begin position="60"/>
        <end position="120"/>
    </location>
</feature>
<dbReference type="Gene3D" id="3.90.1310.10">
    <property type="entry name" value="Penicillin-binding protein 2a (Domain 2)"/>
    <property type="match status" value="1"/>
</dbReference>